<keyword evidence="3" id="KW-1185">Reference proteome</keyword>
<dbReference type="SUPFAM" id="SSF48065">
    <property type="entry name" value="DBL homology domain (DH-domain)"/>
    <property type="match status" value="1"/>
</dbReference>
<dbReference type="EMBL" id="ASPP01007708">
    <property type="protein sequence ID" value="ETO26675.1"/>
    <property type="molecule type" value="Genomic_DNA"/>
</dbReference>
<reference evidence="2 3" key="1">
    <citation type="journal article" date="2013" name="Curr. Biol.">
        <title>The Genome of the Foraminiferan Reticulomyxa filosa.</title>
        <authorList>
            <person name="Glockner G."/>
            <person name="Hulsmann N."/>
            <person name="Schleicher M."/>
            <person name="Noegel A.A."/>
            <person name="Eichinger L."/>
            <person name="Gallinger C."/>
            <person name="Pawlowski J."/>
            <person name="Sierra R."/>
            <person name="Euteneuer U."/>
            <person name="Pillet L."/>
            <person name="Moustafa A."/>
            <person name="Platzer M."/>
            <person name="Groth M."/>
            <person name="Szafranski K."/>
            <person name="Schliwa M."/>
        </authorList>
    </citation>
    <scope>NUCLEOTIDE SEQUENCE [LARGE SCALE GENOMIC DNA]</scope>
</reference>
<dbReference type="Proteomes" id="UP000023152">
    <property type="component" value="Unassembled WGS sequence"/>
</dbReference>
<sequence>MRVTTFNIFYVYQSNEINIFQNIQIYIILYDIDVHYLYQKYTIYIKFGMFKECTRQFNNKTLTTFQNFVKKKRLFHFVNCERCPQLIQVKNTPTQTQLLKSEDEYVNMLEVLVKYVFRPLHENSARLVVYVSKKKKNNVKVKNLNKWINVQVQFVYLFLEHLLQFHMNFLAVINDELNIVPDFYKYSNFVQMYDDYLGKFDNVLRVFAEWKSMEFRCFVTMRLESERVQKHIEAPMLYMLPWFKKKKNIYIYTYMYLYNPFERLKVYYKFLRDLQNLSMEGDEDKKFLEGSLVKFRKVYHKIKQS</sequence>
<feature type="domain" description="DH" evidence="1">
    <location>
        <begin position="90"/>
        <end position="305"/>
    </location>
</feature>
<protein>
    <recommendedName>
        <fullName evidence="1">DH domain-containing protein</fullName>
    </recommendedName>
</protein>
<dbReference type="Gene3D" id="1.20.900.10">
    <property type="entry name" value="Dbl homology (DH) domain"/>
    <property type="match status" value="1"/>
</dbReference>
<name>X6NK35_RETFI</name>
<dbReference type="Pfam" id="PF00621">
    <property type="entry name" value="RhoGEF"/>
    <property type="match status" value="1"/>
</dbReference>
<evidence type="ECO:0000259" key="1">
    <source>
        <dbReference type="PROSITE" id="PS50010"/>
    </source>
</evidence>
<dbReference type="GO" id="GO:0005085">
    <property type="term" value="F:guanyl-nucleotide exchange factor activity"/>
    <property type="evidence" value="ECO:0007669"/>
    <property type="project" value="InterPro"/>
</dbReference>
<evidence type="ECO:0000313" key="3">
    <source>
        <dbReference type="Proteomes" id="UP000023152"/>
    </source>
</evidence>
<dbReference type="InterPro" id="IPR035899">
    <property type="entry name" value="DBL_dom_sf"/>
</dbReference>
<dbReference type="AlphaFoldDB" id="X6NK35"/>
<gene>
    <name evidence="2" type="ORF">RFI_10459</name>
</gene>
<dbReference type="InterPro" id="IPR000219">
    <property type="entry name" value="DH_dom"/>
</dbReference>
<comment type="caution">
    <text evidence="2">The sequence shown here is derived from an EMBL/GenBank/DDBJ whole genome shotgun (WGS) entry which is preliminary data.</text>
</comment>
<organism evidence="2 3">
    <name type="scientific">Reticulomyxa filosa</name>
    <dbReference type="NCBI Taxonomy" id="46433"/>
    <lineage>
        <taxon>Eukaryota</taxon>
        <taxon>Sar</taxon>
        <taxon>Rhizaria</taxon>
        <taxon>Retaria</taxon>
        <taxon>Foraminifera</taxon>
        <taxon>Monothalamids</taxon>
        <taxon>Reticulomyxidae</taxon>
        <taxon>Reticulomyxa</taxon>
    </lineage>
</organism>
<evidence type="ECO:0000313" key="2">
    <source>
        <dbReference type="EMBL" id="ETO26675.1"/>
    </source>
</evidence>
<proteinExistence type="predicted"/>
<accession>X6NK35</accession>
<dbReference type="PROSITE" id="PS50010">
    <property type="entry name" value="DH_2"/>
    <property type="match status" value="1"/>
</dbReference>